<geneLocation type="plasmid" evidence="2">
    <name>p11k1</name>
</geneLocation>
<evidence type="ECO:0000313" key="2">
    <source>
        <dbReference type="Proteomes" id="UP000296468"/>
    </source>
</evidence>
<reference evidence="1 2" key="1">
    <citation type="journal article" date="2019" name="Front. Microbiol.">
        <title>In silico and Genetic Analyses of Cyclic Lipopeptide Synthetic Gene Clusters in Pseudomonas sp. 11K1.</title>
        <authorList>
            <person name="Zhao H."/>
            <person name="Liu Y.P."/>
            <person name="Zhang L.Q."/>
        </authorList>
    </citation>
    <scope>NUCLEOTIDE SEQUENCE [LARGE SCALE GENOMIC DNA]</scope>
    <source>
        <strain evidence="1 2">11K1</strain>
        <plasmid evidence="2">p11k1</plasmid>
    </source>
</reference>
<accession>A0A4P7PQU1</accession>
<protein>
    <recommendedName>
        <fullName evidence="3">Plasmid segregation centromere-binding protein ParG</fullName>
    </recommendedName>
</protein>
<dbReference type="OrthoDB" id="6907274at2"/>
<proteinExistence type="predicted"/>
<dbReference type="RefSeq" id="WP_135848087.1">
    <property type="nucleotide sequence ID" value="NZ_CP035089.1"/>
</dbReference>
<keyword evidence="1" id="KW-0614">Plasmid</keyword>
<name>A0A4P7PQU1_9PSED</name>
<dbReference type="EMBL" id="CP035089">
    <property type="protein sequence ID" value="QBZ92910.1"/>
    <property type="molecule type" value="Genomic_DNA"/>
</dbReference>
<evidence type="ECO:0008006" key="3">
    <source>
        <dbReference type="Google" id="ProtNLM"/>
    </source>
</evidence>
<evidence type="ECO:0000313" key="1">
    <source>
        <dbReference type="EMBL" id="QBZ92910.1"/>
    </source>
</evidence>
<dbReference type="Proteomes" id="UP000296468">
    <property type="component" value="Plasmid p11K1"/>
</dbReference>
<dbReference type="AlphaFoldDB" id="A0A4P7PQU1"/>
<gene>
    <name evidence="1" type="ORF">EPZ47_29905</name>
</gene>
<sequence length="91" mass="9953">MVKPKSQSAAGRQTATPDQIEKLASQLADKPYGHAKEKEAEIEKKAQAIGISLPPPMIEKLQDQALRNKRSGAGQKTVSGIIRELLEREGY</sequence>
<organism evidence="1 2">
    <name type="scientific">Pseudomonas viciae</name>
    <dbReference type="NCBI Taxonomy" id="2505979"/>
    <lineage>
        <taxon>Bacteria</taxon>
        <taxon>Pseudomonadati</taxon>
        <taxon>Pseudomonadota</taxon>
        <taxon>Gammaproteobacteria</taxon>
        <taxon>Pseudomonadales</taxon>
        <taxon>Pseudomonadaceae</taxon>
        <taxon>Pseudomonas</taxon>
    </lineage>
</organism>
<dbReference type="KEGG" id="pvk:EPZ47_29905"/>